<dbReference type="EMBL" id="VNIQ01000002">
    <property type="protein sequence ID" value="TYQ06006.1"/>
    <property type="molecule type" value="Genomic_DNA"/>
</dbReference>
<gene>
    <name evidence="2" type="ORF">FNL38_102135</name>
</gene>
<dbReference type="AlphaFoldDB" id="A0A652YSY6"/>
<accession>A0A652YSY6</accession>
<feature type="compositionally biased region" description="Low complexity" evidence="1">
    <location>
        <begin position="85"/>
        <end position="97"/>
    </location>
</feature>
<comment type="caution">
    <text evidence="2">The sequence shown here is derived from an EMBL/GenBank/DDBJ whole genome shotgun (WGS) entry which is preliminary data.</text>
</comment>
<evidence type="ECO:0000313" key="2">
    <source>
        <dbReference type="EMBL" id="TYQ06006.1"/>
    </source>
</evidence>
<proteinExistence type="predicted"/>
<reference evidence="2" key="1">
    <citation type="submission" date="2019-07" db="EMBL/GenBank/DDBJ databases">
        <title>Genomic Encyclopedia of Type Strains, Phase IV (KMG-IV): sequencing the most valuable type-strain genomes for metagenomic binning, comparative biology and taxonomic classification.</title>
        <authorList>
            <person name="Goeker M."/>
        </authorList>
    </citation>
    <scope>NUCLEOTIDE SEQUENCE</scope>
    <source>
        <strain evidence="2">DSM 44596</strain>
    </source>
</reference>
<sequence>MHSIPPVAHQPVTNVSFITSDVTQMTTYPKAFLRFGGQSVDMSDDRTRPTRARTSAYRPVHLALAATAVAGAIASGGLSLVSNPTDSSTTTAISTDTTSKHAAASRLVVASGFGVPDAVSNGS</sequence>
<feature type="region of interest" description="Disordered" evidence="1">
    <location>
        <begin position="79"/>
        <end position="99"/>
    </location>
</feature>
<organism evidence="2">
    <name type="scientific">Nocardia globerula</name>
    <dbReference type="NCBI Taxonomy" id="1818"/>
    <lineage>
        <taxon>Bacteria</taxon>
        <taxon>Bacillati</taxon>
        <taxon>Actinomycetota</taxon>
        <taxon>Actinomycetes</taxon>
        <taxon>Mycobacteriales</taxon>
        <taxon>Nocardiaceae</taxon>
        <taxon>Nocardia</taxon>
    </lineage>
</organism>
<name>A0A652YSY6_NOCGL</name>
<evidence type="ECO:0000256" key="1">
    <source>
        <dbReference type="SAM" id="MobiDB-lite"/>
    </source>
</evidence>
<protein>
    <submittedName>
        <fullName evidence="2">Uncharacterized protein</fullName>
    </submittedName>
</protein>